<organism evidence="9 10">
    <name type="scientific">Arcanobacterium wilhelmae</name>
    <dbReference type="NCBI Taxonomy" id="1803177"/>
    <lineage>
        <taxon>Bacteria</taxon>
        <taxon>Bacillati</taxon>
        <taxon>Actinomycetota</taxon>
        <taxon>Actinomycetes</taxon>
        <taxon>Actinomycetales</taxon>
        <taxon>Actinomycetaceae</taxon>
        <taxon>Arcanobacterium</taxon>
    </lineage>
</organism>
<evidence type="ECO:0000313" key="9">
    <source>
        <dbReference type="EMBL" id="MDP9801578.1"/>
    </source>
</evidence>
<keyword evidence="6 8" id="KW-1133">Transmembrane helix</keyword>
<name>A0ABT9NCX4_9ACTO</name>
<keyword evidence="3" id="KW-0813">Transport</keyword>
<keyword evidence="7 8" id="KW-0472">Membrane</keyword>
<comment type="similarity">
    <text evidence="2">Belongs to the AzlC family.</text>
</comment>
<dbReference type="EMBL" id="JAUSQW010000001">
    <property type="protein sequence ID" value="MDP9801578.1"/>
    <property type="molecule type" value="Genomic_DNA"/>
</dbReference>
<dbReference type="PANTHER" id="PTHR34979">
    <property type="entry name" value="INNER MEMBRANE PROTEIN YGAZ"/>
    <property type="match status" value="1"/>
</dbReference>
<feature type="transmembrane region" description="Helical" evidence="8">
    <location>
        <begin position="196"/>
        <end position="215"/>
    </location>
</feature>
<reference evidence="9 10" key="1">
    <citation type="submission" date="2023-07" db="EMBL/GenBank/DDBJ databases">
        <title>Sequencing the genomes of 1000 actinobacteria strains.</title>
        <authorList>
            <person name="Klenk H.-P."/>
        </authorList>
    </citation>
    <scope>NUCLEOTIDE SEQUENCE [LARGE SCALE GENOMIC DNA]</scope>
    <source>
        <strain evidence="9 10">DSM 102162</strain>
    </source>
</reference>
<sequence>MIEENGTEEQQTAAPASRRESIGIAAKISWPIFLAYLPLGMGFGVLMAKSGWGPQWAGLSAAVVYAGSLEYLVVVFLGGGFTLGTVALMAFLLNSRHMFYGLPFLRKFRSFGPRAQAFLIYTLTDENFALHASYRHARGDERLIRLVYSGLTYFYWVFSAVLGGVLGAALPFDSTGLEFSLTALFVVIAMDQIRQLGTVIPAVVAVAASAVAWVFFGRENFLLPALLLALVGLLALRGLIEEAAR</sequence>
<feature type="transmembrane region" description="Helical" evidence="8">
    <location>
        <begin position="68"/>
        <end position="93"/>
    </location>
</feature>
<keyword evidence="4" id="KW-1003">Cell membrane</keyword>
<dbReference type="Pfam" id="PF03591">
    <property type="entry name" value="AzlC"/>
    <property type="match status" value="1"/>
</dbReference>
<feature type="transmembrane region" description="Helical" evidence="8">
    <location>
        <begin position="168"/>
        <end position="189"/>
    </location>
</feature>
<keyword evidence="10" id="KW-1185">Reference proteome</keyword>
<dbReference type="RefSeq" id="WP_278059730.1">
    <property type="nucleotide sequence ID" value="NZ_CP121247.1"/>
</dbReference>
<dbReference type="InterPro" id="IPR011606">
    <property type="entry name" value="Brnchd-chn_aa_trnsp_permease"/>
</dbReference>
<comment type="subcellular location">
    <subcellularLocation>
        <location evidence="1">Cell membrane</location>
        <topology evidence="1">Multi-pass membrane protein</topology>
    </subcellularLocation>
</comment>
<keyword evidence="5 8" id="KW-0812">Transmembrane</keyword>
<accession>A0ABT9NCX4</accession>
<evidence type="ECO:0000256" key="3">
    <source>
        <dbReference type="ARBA" id="ARBA00022448"/>
    </source>
</evidence>
<evidence type="ECO:0000256" key="6">
    <source>
        <dbReference type="ARBA" id="ARBA00022989"/>
    </source>
</evidence>
<evidence type="ECO:0000256" key="7">
    <source>
        <dbReference type="ARBA" id="ARBA00023136"/>
    </source>
</evidence>
<evidence type="ECO:0000256" key="4">
    <source>
        <dbReference type="ARBA" id="ARBA00022475"/>
    </source>
</evidence>
<comment type="caution">
    <text evidence="9">The sequence shown here is derived from an EMBL/GenBank/DDBJ whole genome shotgun (WGS) entry which is preliminary data.</text>
</comment>
<gene>
    <name evidence="9" type="ORF">J2S49_001654</name>
</gene>
<dbReference type="PANTHER" id="PTHR34979:SF1">
    <property type="entry name" value="INNER MEMBRANE PROTEIN YGAZ"/>
    <property type="match status" value="1"/>
</dbReference>
<dbReference type="Proteomes" id="UP001235966">
    <property type="component" value="Unassembled WGS sequence"/>
</dbReference>
<evidence type="ECO:0000256" key="8">
    <source>
        <dbReference type="SAM" id="Phobius"/>
    </source>
</evidence>
<evidence type="ECO:0000313" key="10">
    <source>
        <dbReference type="Proteomes" id="UP001235966"/>
    </source>
</evidence>
<protein>
    <submittedName>
        <fullName evidence="9">4-azaleucine resistance transporter AzlC</fullName>
    </submittedName>
</protein>
<feature type="transmembrane region" description="Helical" evidence="8">
    <location>
        <begin position="28"/>
        <end position="48"/>
    </location>
</feature>
<feature type="transmembrane region" description="Helical" evidence="8">
    <location>
        <begin position="143"/>
        <end position="162"/>
    </location>
</feature>
<proteinExistence type="inferred from homology"/>
<evidence type="ECO:0000256" key="5">
    <source>
        <dbReference type="ARBA" id="ARBA00022692"/>
    </source>
</evidence>
<evidence type="ECO:0000256" key="2">
    <source>
        <dbReference type="ARBA" id="ARBA00010735"/>
    </source>
</evidence>
<feature type="transmembrane region" description="Helical" evidence="8">
    <location>
        <begin position="221"/>
        <end position="240"/>
    </location>
</feature>
<evidence type="ECO:0000256" key="1">
    <source>
        <dbReference type="ARBA" id="ARBA00004651"/>
    </source>
</evidence>